<comment type="caution">
    <text evidence="13">The sequence shown here is derived from an EMBL/GenBank/DDBJ whole genome shotgun (WGS) entry which is preliminary data.</text>
</comment>
<keyword evidence="6" id="KW-0028">Amino-acid biosynthesis</keyword>
<evidence type="ECO:0000256" key="9">
    <source>
        <dbReference type="ARBA" id="ARBA00023141"/>
    </source>
</evidence>
<dbReference type="EMBL" id="JAAVMB010000003">
    <property type="protein sequence ID" value="NKC67244.1"/>
    <property type="molecule type" value="Genomic_DNA"/>
</dbReference>
<sequence>MSNMTNKQVLIIGTGLIGSSLALCIKEVHPKIKILGFSNKESELVGAKSHHIIDDFSLNLEDVAAKADVIFFCTPVSVTLNLMEKISRFSLKKDVLLTDVGSTKKEILKKSEVFTKKGYTFIGGHPMAGSHKSGFLAADKDLFENAFYILVNEDKQQTKQIAELKELIKGTRAKFTELSANEHDQITGVLSHMPHIIASQLVEQAEELIQKIPASKKLAAGGFRDITRIASSDPKMWTDISMSNAKVLITEIDKWLDNLGNLKDNLISKNSSEIFTFFEEAKKVRDDIPVHQEGTIPSFHDLYVNVPDYPGAIAEVTTILANERISLINIKIMETRDDIFGILCISFKSEKELMKAKHAVTSQTNYQVVEE</sequence>
<dbReference type="UniPathway" id="UPA00122">
    <property type="reaction ID" value="UER00961"/>
</dbReference>
<dbReference type="GO" id="GO:0008977">
    <property type="term" value="F:prephenate dehydrogenase (NAD+) activity"/>
    <property type="evidence" value="ECO:0007669"/>
    <property type="project" value="UniProtKB-EC"/>
</dbReference>
<evidence type="ECO:0000256" key="4">
    <source>
        <dbReference type="ARBA" id="ARBA00016891"/>
    </source>
</evidence>
<dbReference type="SUPFAM" id="SSF48179">
    <property type="entry name" value="6-phosphogluconate dehydrogenase C-terminal domain-like"/>
    <property type="match status" value="1"/>
</dbReference>
<dbReference type="PROSITE" id="PS51671">
    <property type="entry name" value="ACT"/>
    <property type="match status" value="1"/>
</dbReference>
<dbReference type="GO" id="GO:0004665">
    <property type="term" value="F:prephenate dehydrogenase (NADP+) activity"/>
    <property type="evidence" value="ECO:0007669"/>
    <property type="project" value="InterPro"/>
</dbReference>
<evidence type="ECO:0000259" key="11">
    <source>
        <dbReference type="PROSITE" id="PS51176"/>
    </source>
</evidence>
<dbReference type="NCBIfam" id="NF005107">
    <property type="entry name" value="PRK06545.1-5"/>
    <property type="match status" value="1"/>
</dbReference>
<dbReference type="Gene3D" id="1.10.3660.10">
    <property type="entry name" value="6-phosphogluconate dehydrogenase C-terminal like domain"/>
    <property type="match status" value="1"/>
</dbReference>
<name>A0A7X6D7I7_9ENTE</name>
<evidence type="ECO:0000256" key="2">
    <source>
        <dbReference type="ARBA" id="ARBA00007964"/>
    </source>
</evidence>
<dbReference type="InterPro" id="IPR002912">
    <property type="entry name" value="ACT_dom"/>
</dbReference>
<evidence type="ECO:0000313" key="14">
    <source>
        <dbReference type="Proteomes" id="UP000521358"/>
    </source>
</evidence>
<evidence type="ECO:0000259" key="12">
    <source>
        <dbReference type="PROSITE" id="PS51671"/>
    </source>
</evidence>
<evidence type="ECO:0000256" key="6">
    <source>
        <dbReference type="ARBA" id="ARBA00022605"/>
    </source>
</evidence>
<dbReference type="GO" id="GO:0070403">
    <property type="term" value="F:NAD+ binding"/>
    <property type="evidence" value="ECO:0007669"/>
    <property type="project" value="InterPro"/>
</dbReference>
<comment type="pathway">
    <text evidence="1">Amino-acid biosynthesis; L-tyrosine biosynthesis; (4-hydroxyphenyl)pyruvate from prephenate (NAD(+) route): step 1/1.</text>
</comment>
<accession>A0A7X6D7I7</accession>
<evidence type="ECO:0000256" key="7">
    <source>
        <dbReference type="ARBA" id="ARBA00023002"/>
    </source>
</evidence>
<evidence type="ECO:0000256" key="3">
    <source>
        <dbReference type="ARBA" id="ARBA00012068"/>
    </source>
</evidence>
<dbReference type="InterPro" id="IPR003099">
    <property type="entry name" value="Prephen_DH"/>
</dbReference>
<evidence type="ECO:0000256" key="1">
    <source>
        <dbReference type="ARBA" id="ARBA00005067"/>
    </source>
</evidence>
<dbReference type="PROSITE" id="PS51176">
    <property type="entry name" value="PDH_ADH"/>
    <property type="match status" value="1"/>
</dbReference>
<dbReference type="PANTHER" id="PTHR21363">
    <property type="entry name" value="PREPHENATE DEHYDROGENASE"/>
    <property type="match status" value="1"/>
</dbReference>
<dbReference type="InterPro" id="IPR036291">
    <property type="entry name" value="NAD(P)-bd_dom_sf"/>
</dbReference>
<dbReference type="SUPFAM" id="SSF55021">
    <property type="entry name" value="ACT-like"/>
    <property type="match status" value="1"/>
</dbReference>
<dbReference type="Pfam" id="PF02153">
    <property type="entry name" value="PDH_N"/>
    <property type="match status" value="1"/>
</dbReference>
<dbReference type="SUPFAM" id="SSF51735">
    <property type="entry name" value="NAD(P)-binding Rossmann-fold domains"/>
    <property type="match status" value="1"/>
</dbReference>
<organism evidence="13 14">
    <name type="scientific">Vagococcus fluvialis</name>
    <dbReference type="NCBI Taxonomy" id="2738"/>
    <lineage>
        <taxon>Bacteria</taxon>
        <taxon>Bacillati</taxon>
        <taxon>Bacillota</taxon>
        <taxon>Bacilli</taxon>
        <taxon>Lactobacillales</taxon>
        <taxon>Enterococcaceae</taxon>
        <taxon>Vagococcus</taxon>
    </lineage>
</organism>
<dbReference type="InterPro" id="IPR046826">
    <property type="entry name" value="PDH_N"/>
</dbReference>
<dbReference type="FunFam" id="3.40.50.720:FF:000208">
    <property type="entry name" value="Prephenate dehydrogenase"/>
    <property type="match status" value="1"/>
</dbReference>
<evidence type="ECO:0000256" key="10">
    <source>
        <dbReference type="ARBA" id="ARBA00049260"/>
    </source>
</evidence>
<protein>
    <recommendedName>
        <fullName evidence="4">Prephenate dehydrogenase</fullName>
        <ecNumber evidence="3">1.3.1.12</ecNumber>
    </recommendedName>
</protein>
<dbReference type="Gene3D" id="3.40.50.720">
    <property type="entry name" value="NAD(P)-binding Rossmann-like Domain"/>
    <property type="match status" value="1"/>
</dbReference>
<keyword evidence="7 13" id="KW-0560">Oxidoreductase</keyword>
<dbReference type="Pfam" id="PF20463">
    <property type="entry name" value="PDH_C"/>
    <property type="match status" value="1"/>
</dbReference>
<evidence type="ECO:0000313" key="13">
    <source>
        <dbReference type="EMBL" id="NKC67244.1"/>
    </source>
</evidence>
<dbReference type="InterPro" id="IPR046825">
    <property type="entry name" value="PDH_C"/>
</dbReference>
<dbReference type="FunFam" id="1.10.3660.10:FF:000003">
    <property type="entry name" value="Prephenate dehydrogenase"/>
    <property type="match status" value="1"/>
</dbReference>
<dbReference type="AlphaFoldDB" id="A0A7X6D7I7"/>
<dbReference type="InterPro" id="IPR050812">
    <property type="entry name" value="Preph/Arog_dehydrog"/>
</dbReference>
<comment type="catalytic activity">
    <reaction evidence="10">
        <text>prephenate + NAD(+) = 3-(4-hydroxyphenyl)pyruvate + CO2 + NADH</text>
        <dbReference type="Rhea" id="RHEA:13869"/>
        <dbReference type="ChEBI" id="CHEBI:16526"/>
        <dbReference type="ChEBI" id="CHEBI:29934"/>
        <dbReference type="ChEBI" id="CHEBI:36242"/>
        <dbReference type="ChEBI" id="CHEBI:57540"/>
        <dbReference type="ChEBI" id="CHEBI:57945"/>
        <dbReference type="EC" id="1.3.1.12"/>
    </reaction>
</comment>
<dbReference type="EC" id="1.3.1.12" evidence="3"/>
<feature type="domain" description="ACT" evidence="12">
    <location>
        <begin position="301"/>
        <end position="371"/>
    </location>
</feature>
<gene>
    <name evidence="13" type="ORF">HED35_04020</name>
</gene>
<dbReference type="GO" id="GO:0006571">
    <property type="term" value="P:tyrosine biosynthetic process"/>
    <property type="evidence" value="ECO:0007669"/>
    <property type="project" value="UniProtKB-UniPathway"/>
</dbReference>
<reference evidence="13 14" key="1">
    <citation type="submission" date="2020-03" db="EMBL/GenBank/DDBJ databases">
        <title>Bacterial samples isolated from urine from healthy bovine heifers (Gyr breed).</title>
        <authorList>
            <person name="Giannattasio-Ferraz S."/>
            <person name="Maskeri L."/>
            <person name="Penido A."/>
            <person name="Barbosa-Stancioli E.F."/>
            <person name="Putonti C."/>
        </authorList>
    </citation>
    <scope>NUCLEOTIDE SEQUENCE [LARGE SCALE GENOMIC DNA]</scope>
    <source>
        <strain evidence="13 14">UFMG-H7</strain>
    </source>
</reference>
<proteinExistence type="inferred from homology"/>
<evidence type="ECO:0000256" key="8">
    <source>
        <dbReference type="ARBA" id="ARBA00023027"/>
    </source>
</evidence>
<feature type="domain" description="Prephenate/arogenate dehydrogenase" evidence="11">
    <location>
        <begin position="7"/>
        <end position="296"/>
    </location>
</feature>
<dbReference type="CDD" id="cd04909">
    <property type="entry name" value="ACT_PDH-BS"/>
    <property type="match status" value="1"/>
</dbReference>
<keyword evidence="8" id="KW-0520">NAD</keyword>
<dbReference type="InterPro" id="IPR008927">
    <property type="entry name" value="6-PGluconate_DH-like_C_sf"/>
</dbReference>
<dbReference type="PANTHER" id="PTHR21363:SF0">
    <property type="entry name" value="PREPHENATE DEHYDROGENASE [NADP(+)]"/>
    <property type="match status" value="1"/>
</dbReference>
<dbReference type="Proteomes" id="UP000521358">
    <property type="component" value="Unassembled WGS sequence"/>
</dbReference>
<evidence type="ECO:0000256" key="5">
    <source>
        <dbReference type="ARBA" id="ARBA00022498"/>
    </source>
</evidence>
<keyword evidence="5" id="KW-0827">Tyrosine biosynthesis</keyword>
<comment type="similarity">
    <text evidence="2">Belongs to the prephenate/arogenate dehydrogenase family.</text>
</comment>
<dbReference type="InterPro" id="IPR045865">
    <property type="entry name" value="ACT-like_dom_sf"/>
</dbReference>
<keyword evidence="9" id="KW-0057">Aromatic amino acid biosynthesis</keyword>